<dbReference type="InterPro" id="IPR050706">
    <property type="entry name" value="Cyclic-di-GMP_PDE-like"/>
</dbReference>
<keyword evidence="3" id="KW-1185">Reference proteome</keyword>
<dbReference type="RefSeq" id="WP_227422719.1">
    <property type="nucleotide sequence ID" value="NZ_CP071868.1"/>
</dbReference>
<dbReference type="PANTHER" id="PTHR33121:SF76">
    <property type="entry name" value="SIGNALING PROTEIN"/>
    <property type="match status" value="1"/>
</dbReference>
<dbReference type="SUPFAM" id="SSF141868">
    <property type="entry name" value="EAL domain-like"/>
    <property type="match status" value="1"/>
</dbReference>
<dbReference type="Pfam" id="PF00563">
    <property type="entry name" value="EAL"/>
    <property type="match status" value="1"/>
</dbReference>
<dbReference type="PROSITE" id="PS50883">
    <property type="entry name" value="EAL"/>
    <property type="match status" value="1"/>
</dbReference>
<dbReference type="GO" id="GO:0071111">
    <property type="term" value="F:cyclic-guanylate-specific phosphodiesterase activity"/>
    <property type="evidence" value="ECO:0007669"/>
    <property type="project" value="InterPro"/>
</dbReference>
<dbReference type="SMART" id="SM00052">
    <property type="entry name" value="EAL"/>
    <property type="match status" value="1"/>
</dbReference>
<organism evidence="2 3">
    <name type="scientific">Pengzhenrongella sicca</name>
    <dbReference type="NCBI Taxonomy" id="2819238"/>
    <lineage>
        <taxon>Bacteria</taxon>
        <taxon>Bacillati</taxon>
        <taxon>Actinomycetota</taxon>
        <taxon>Actinomycetes</taxon>
        <taxon>Micrococcales</taxon>
        <taxon>Pengzhenrongella</taxon>
    </lineage>
</organism>
<dbReference type="CDD" id="cd01948">
    <property type="entry name" value="EAL"/>
    <property type="match status" value="1"/>
</dbReference>
<evidence type="ECO:0000313" key="2">
    <source>
        <dbReference type="EMBL" id="QTE28483.1"/>
    </source>
</evidence>
<evidence type="ECO:0000259" key="1">
    <source>
        <dbReference type="PROSITE" id="PS50883"/>
    </source>
</evidence>
<dbReference type="KEGG" id="psic:J4E96_14030"/>
<sequence>MATTLAPADVRWDRALRRAIDGDGLRLVAQPIIDVARGQVGGYELLSRFAGPPQASPDVWFDHARRLGLDAALTIAVLAEFHRLRAVNPHLFCTVNVEPHLLIRPDVLAALLGSGPLAGAVVELTEHVESGDDVAFAESLAAVRAAGGLIAMDDAGTGYAGLVQLLRIRPEIVKLDRGLIEGIDQDPVKRTAVRLLGELAGQMDAWLLAEGVETRAELAEIVRIGVPLVQGWVTGRPADAWSVLAPDLRAFLHQESARVALGGHIAALVRHAVVHRPAPAETEPPETGTIVVDAAGRASAVVVADPAGGLHRVPALVAAPSSDPRDVLRRAIARPAAWHFAPVVCTDDRGVVMGLVEVRDLIDVVLAESPRSSPDSPRSSPDRGEV</sequence>
<dbReference type="EMBL" id="CP071868">
    <property type="protein sequence ID" value="QTE28483.1"/>
    <property type="molecule type" value="Genomic_DNA"/>
</dbReference>
<evidence type="ECO:0000313" key="3">
    <source>
        <dbReference type="Proteomes" id="UP000663937"/>
    </source>
</evidence>
<dbReference type="PANTHER" id="PTHR33121">
    <property type="entry name" value="CYCLIC DI-GMP PHOSPHODIESTERASE PDEF"/>
    <property type="match status" value="1"/>
</dbReference>
<protein>
    <submittedName>
        <fullName evidence="2">EAL domain-containing protein</fullName>
    </submittedName>
</protein>
<proteinExistence type="predicted"/>
<dbReference type="InterPro" id="IPR001633">
    <property type="entry name" value="EAL_dom"/>
</dbReference>
<dbReference type="AlphaFoldDB" id="A0A8A4ZC86"/>
<dbReference type="Proteomes" id="UP000663937">
    <property type="component" value="Chromosome"/>
</dbReference>
<feature type="domain" description="EAL" evidence="1">
    <location>
        <begin position="9"/>
        <end position="251"/>
    </location>
</feature>
<name>A0A8A4ZC86_9MICO</name>
<dbReference type="InterPro" id="IPR035919">
    <property type="entry name" value="EAL_sf"/>
</dbReference>
<gene>
    <name evidence="2" type="ORF">J4E96_14030</name>
</gene>
<dbReference type="Gene3D" id="3.20.20.450">
    <property type="entry name" value="EAL domain"/>
    <property type="match status" value="1"/>
</dbReference>
<accession>A0A8A4ZC86</accession>
<reference evidence="2" key="1">
    <citation type="submission" date="2021-03" db="EMBL/GenBank/DDBJ databases">
        <title>Pengzhenrongella sicca gen. nov., sp. nov., a new member of suborder Micrococcineae isolated from High-Arctic tundra soil.</title>
        <authorList>
            <person name="Peng F."/>
        </authorList>
    </citation>
    <scope>NUCLEOTIDE SEQUENCE</scope>
    <source>
        <strain evidence="2">LRZ-2</strain>
    </source>
</reference>